<dbReference type="EMBL" id="JACCAE010000001">
    <property type="protein sequence ID" value="NYF97476.1"/>
    <property type="molecule type" value="Genomic_DNA"/>
</dbReference>
<feature type="transmembrane region" description="Helical" evidence="1">
    <location>
        <begin position="133"/>
        <end position="152"/>
    </location>
</feature>
<organism evidence="2 3">
    <name type="scientific">Janibacter cremeus</name>
    <dbReference type="NCBI Taxonomy" id="1285192"/>
    <lineage>
        <taxon>Bacteria</taxon>
        <taxon>Bacillati</taxon>
        <taxon>Actinomycetota</taxon>
        <taxon>Actinomycetes</taxon>
        <taxon>Micrococcales</taxon>
        <taxon>Intrasporangiaceae</taxon>
        <taxon>Janibacter</taxon>
    </lineage>
</organism>
<evidence type="ECO:0000313" key="2">
    <source>
        <dbReference type="EMBL" id="NYF97476.1"/>
    </source>
</evidence>
<evidence type="ECO:0000256" key="1">
    <source>
        <dbReference type="SAM" id="Phobius"/>
    </source>
</evidence>
<dbReference type="Pfam" id="PF10011">
    <property type="entry name" value="DUF2254"/>
    <property type="match status" value="1"/>
</dbReference>
<evidence type="ECO:0000313" key="3">
    <source>
        <dbReference type="Proteomes" id="UP000554054"/>
    </source>
</evidence>
<dbReference type="InterPro" id="IPR018723">
    <property type="entry name" value="DUF2254_membrane"/>
</dbReference>
<feature type="transmembrane region" description="Helical" evidence="1">
    <location>
        <begin position="18"/>
        <end position="39"/>
    </location>
</feature>
<feature type="transmembrane region" description="Helical" evidence="1">
    <location>
        <begin position="102"/>
        <end position="121"/>
    </location>
</feature>
<dbReference type="AlphaFoldDB" id="A0A852VMX7"/>
<dbReference type="RefSeq" id="WP_221935242.1">
    <property type="nucleotide sequence ID" value="NZ_JACCAE010000001.1"/>
</dbReference>
<keyword evidence="1" id="KW-0812">Transmembrane</keyword>
<reference evidence="2 3" key="1">
    <citation type="submission" date="2020-07" db="EMBL/GenBank/DDBJ databases">
        <title>Sequencing the genomes of 1000 actinobacteria strains.</title>
        <authorList>
            <person name="Klenk H.-P."/>
        </authorList>
    </citation>
    <scope>NUCLEOTIDE SEQUENCE [LARGE SCALE GENOMIC DNA]</scope>
    <source>
        <strain evidence="2 3">DSM 26154</strain>
    </source>
</reference>
<keyword evidence="1" id="KW-1133">Transmembrane helix</keyword>
<dbReference type="Proteomes" id="UP000554054">
    <property type="component" value="Unassembled WGS sequence"/>
</dbReference>
<keyword evidence="1" id="KW-0472">Membrane</keyword>
<feature type="transmembrane region" description="Helical" evidence="1">
    <location>
        <begin position="59"/>
        <end position="82"/>
    </location>
</feature>
<accession>A0A852VMX7</accession>
<sequence>MISWSTSFLFRQQARESLWLVPLLGAVTGVLLTQASLWLETRVTLPEAWTYSESTASSVLATIAGAMVALISLVVTIGVLVVQMATGTLSARFMRLWYRDRVQKMALAAFTATFTFAYALLRKVETDSVPSLGVSLAGVWVTADLIILLIYLNRFVHMLRPVAVGASMANAGLALVDAWERELVPKTFDHPGRAGTEPDLRVRALRSGALQAVHAEGIVKRATQRELVCVLPHTMGSFVTTGDVLLEVYGPGSARDAHALRGMIALGQERSLDQDPGFALRILVDIAVRALSPAVNDPTTATQMINYIGTLLRGIGTSAPTWQDAWFDAAGRARLLVATRTWEDFLHLGVNEVRSYGITSTQTVRRLRAMLADLECDVAPERRAAVVRQRSILDRMVIAAFSDFDERAFALGTDHQGIGGSSRTAGT</sequence>
<keyword evidence="3" id="KW-1185">Reference proteome</keyword>
<gene>
    <name evidence="2" type="ORF">BJY20_000868</name>
</gene>
<comment type="caution">
    <text evidence="2">The sequence shown here is derived from an EMBL/GenBank/DDBJ whole genome shotgun (WGS) entry which is preliminary data.</text>
</comment>
<name>A0A852VMX7_9MICO</name>
<protein>
    <submittedName>
        <fullName evidence="2">Putative membrane protein</fullName>
    </submittedName>
</protein>
<proteinExistence type="predicted"/>